<dbReference type="AlphaFoldDB" id="A0A511K756"/>
<comment type="caution">
    <text evidence="2">The sequence shown here is derived from an EMBL/GenBank/DDBJ whole genome shotgun (WGS) entry which is preliminary data.</text>
</comment>
<accession>A0A511K756</accession>
<reference evidence="2 3" key="1">
    <citation type="submission" date="2019-07" db="EMBL/GenBank/DDBJ databases">
        <title>Rhodotorula toruloides NBRC10032 genome sequencing.</title>
        <authorList>
            <person name="Shida Y."/>
            <person name="Takaku H."/>
            <person name="Ogasawara W."/>
            <person name="Mori K."/>
        </authorList>
    </citation>
    <scope>NUCLEOTIDE SEQUENCE [LARGE SCALE GENOMIC DNA]</scope>
    <source>
        <strain evidence="2 3">NBRC10032</strain>
    </source>
</reference>
<protein>
    <submittedName>
        <fullName evidence="2">Uncharacterized protein</fullName>
    </submittedName>
</protein>
<dbReference type="Proteomes" id="UP000321518">
    <property type="component" value="Unassembled WGS sequence"/>
</dbReference>
<dbReference type="EMBL" id="BJWK01000001">
    <property type="protein sequence ID" value="GEM06171.1"/>
    <property type="molecule type" value="Genomic_DNA"/>
</dbReference>
<gene>
    <name evidence="2" type="ORF">Rt10032_c01g0188</name>
</gene>
<sequence length="258" mass="28635">MPSSGLRRGAIPANPAAFPTHQNLENLRAVLVEPFPSRQFSPMMTASEQARGLSRPPDQSTRRDPRGEEVSGETNGVPLSICEFGEFTKAAEADLDVGPIPAGIHALRPDPKLQTYVDKEYLRMNLTAELKITGTCLFRSRLGEDWDIISIISTRTRRSVALGAENPVILLPVLTGSLLFFASGYNTDIDGVEYFRLCLSKMYDIEGIRFASVAGAVLFALRCCADQLTSRQQDVFQVVLHEWTDDVIFADYDFCIER</sequence>
<proteinExistence type="predicted"/>
<evidence type="ECO:0000256" key="1">
    <source>
        <dbReference type="SAM" id="MobiDB-lite"/>
    </source>
</evidence>
<feature type="region of interest" description="Disordered" evidence="1">
    <location>
        <begin position="45"/>
        <end position="76"/>
    </location>
</feature>
<feature type="compositionally biased region" description="Basic and acidic residues" evidence="1">
    <location>
        <begin position="60"/>
        <end position="69"/>
    </location>
</feature>
<name>A0A511K756_RHOTO</name>
<evidence type="ECO:0000313" key="3">
    <source>
        <dbReference type="Proteomes" id="UP000321518"/>
    </source>
</evidence>
<dbReference type="OrthoDB" id="3182995at2759"/>
<organism evidence="2 3">
    <name type="scientific">Rhodotorula toruloides</name>
    <name type="common">Yeast</name>
    <name type="synonym">Rhodosporidium toruloides</name>
    <dbReference type="NCBI Taxonomy" id="5286"/>
    <lineage>
        <taxon>Eukaryota</taxon>
        <taxon>Fungi</taxon>
        <taxon>Dikarya</taxon>
        <taxon>Basidiomycota</taxon>
        <taxon>Pucciniomycotina</taxon>
        <taxon>Microbotryomycetes</taxon>
        <taxon>Sporidiobolales</taxon>
        <taxon>Sporidiobolaceae</taxon>
        <taxon>Rhodotorula</taxon>
    </lineage>
</organism>
<evidence type="ECO:0000313" key="2">
    <source>
        <dbReference type="EMBL" id="GEM06171.1"/>
    </source>
</evidence>